<dbReference type="Gene3D" id="1.40.20.10">
    <property type="entry name" value="CHAD domain"/>
    <property type="match status" value="1"/>
</dbReference>
<proteinExistence type="predicted"/>
<dbReference type="Pfam" id="PF05235">
    <property type="entry name" value="CHAD"/>
    <property type="match status" value="1"/>
</dbReference>
<sequence length="501" mass="54545">MTVHEQVEIELKFDVDAGQPIPDLTTLPGVATTTGPIVEHLDATYFDTENLDLADHAVTLRRRTGGHDEGWHLKRPGTERGRTERQVPLEASGGDAHAVPAELIEPVRVHLRSRTVAPVAAINTRRQITEARDSDGTLLAVLCADLVTARSLLPGGTGQVWSEWEFELVADFDDDAGELLESAETLLRAAGARTASSASKLARAIGSTPGHRDNRSLPNRPTALELVVTELARHRDQLVAWDPAVRADADDAVHQMRVATRRLRSVLKAFPGVLDGPEPERLGDEFKELAAILGVARDAEVQAERYRDLLEDETPSAALESALVEAQNQRYHRGWKTAVAAMNSDRYFTLLDAIDALLVDPTPGENAQVPARAALRDAVKASRKSVLKAQKKLTRHDEGTPEWTEQLHAVRKKAKRLRYVAEAGATLRGSRHSDEARTAKRIQAALGDANDASISREVLAAAAGSIGVDPADAFVLGRLDAREQVEHDRALKRYSDVAGDL</sequence>
<feature type="domain" description="CHAD" evidence="2">
    <location>
        <begin position="220"/>
        <end position="501"/>
    </location>
</feature>
<accession>A0ABT1HH32</accession>
<dbReference type="InterPro" id="IPR007899">
    <property type="entry name" value="CHAD_dom"/>
</dbReference>
<name>A0ABT1HH32_9NOCA</name>
<dbReference type="PROSITE" id="PS51707">
    <property type="entry name" value="CYTH"/>
    <property type="match status" value="1"/>
</dbReference>
<protein>
    <submittedName>
        <fullName evidence="3">CHAD domain-containing protein</fullName>
    </submittedName>
</protein>
<dbReference type="SMART" id="SM00880">
    <property type="entry name" value="CHAD"/>
    <property type="match status" value="1"/>
</dbReference>
<dbReference type="SUPFAM" id="SSF55154">
    <property type="entry name" value="CYTH-like phosphatases"/>
    <property type="match status" value="1"/>
</dbReference>
<evidence type="ECO:0000259" key="1">
    <source>
        <dbReference type="PROSITE" id="PS51707"/>
    </source>
</evidence>
<dbReference type="PROSITE" id="PS51708">
    <property type="entry name" value="CHAD"/>
    <property type="match status" value="1"/>
</dbReference>
<dbReference type="CDD" id="cd07374">
    <property type="entry name" value="CYTH-like_Pase"/>
    <property type="match status" value="1"/>
</dbReference>
<dbReference type="InterPro" id="IPR033469">
    <property type="entry name" value="CYTH-like_dom_sf"/>
</dbReference>
<evidence type="ECO:0000259" key="2">
    <source>
        <dbReference type="PROSITE" id="PS51708"/>
    </source>
</evidence>
<evidence type="ECO:0000313" key="3">
    <source>
        <dbReference type="EMBL" id="MCP2177035.1"/>
    </source>
</evidence>
<gene>
    <name evidence="3" type="ORF">LX13_002863</name>
</gene>
<dbReference type="EMBL" id="JAMTCJ010000003">
    <property type="protein sequence ID" value="MCP2177035.1"/>
    <property type="molecule type" value="Genomic_DNA"/>
</dbReference>
<dbReference type="InterPro" id="IPR023577">
    <property type="entry name" value="CYTH_domain"/>
</dbReference>
<dbReference type="Proteomes" id="UP001206895">
    <property type="component" value="Unassembled WGS sequence"/>
</dbReference>
<dbReference type="PANTHER" id="PTHR39339:SF1">
    <property type="entry name" value="CHAD DOMAIN-CONTAINING PROTEIN"/>
    <property type="match status" value="1"/>
</dbReference>
<dbReference type="PANTHER" id="PTHR39339">
    <property type="entry name" value="SLR1444 PROTEIN"/>
    <property type="match status" value="1"/>
</dbReference>
<keyword evidence="4" id="KW-1185">Reference proteome</keyword>
<dbReference type="Gene3D" id="2.40.320.10">
    <property type="entry name" value="Hypothetical Protein Pfu-838710-001"/>
    <property type="match status" value="1"/>
</dbReference>
<evidence type="ECO:0000313" key="4">
    <source>
        <dbReference type="Proteomes" id="UP001206895"/>
    </source>
</evidence>
<comment type="caution">
    <text evidence="3">The sequence shown here is derived from an EMBL/GenBank/DDBJ whole genome shotgun (WGS) entry which is preliminary data.</text>
</comment>
<dbReference type="RefSeq" id="WP_253662022.1">
    <property type="nucleotide sequence ID" value="NZ_BAAAJQ010000001.1"/>
</dbReference>
<dbReference type="SMART" id="SM01118">
    <property type="entry name" value="CYTH"/>
    <property type="match status" value="1"/>
</dbReference>
<dbReference type="Pfam" id="PF01928">
    <property type="entry name" value="CYTH"/>
    <property type="match status" value="1"/>
</dbReference>
<organism evidence="3 4">
    <name type="scientific">Williamsia maris</name>
    <dbReference type="NCBI Taxonomy" id="72806"/>
    <lineage>
        <taxon>Bacteria</taxon>
        <taxon>Bacillati</taxon>
        <taxon>Actinomycetota</taxon>
        <taxon>Actinomycetes</taxon>
        <taxon>Mycobacteriales</taxon>
        <taxon>Nocardiaceae</taxon>
        <taxon>Williamsia</taxon>
    </lineage>
</organism>
<reference evidence="3 4" key="1">
    <citation type="submission" date="2022-06" db="EMBL/GenBank/DDBJ databases">
        <title>Genomic Encyclopedia of Archaeal and Bacterial Type Strains, Phase II (KMG-II): from individual species to whole genera.</title>
        <authorList>
            <person name="Goeker M."/>
        </authorList>
    </citation>
    <scope>NUCLEOTIDE SEQUENCE [LARGE SCALE GENOMIC DNA]</scope>
    <source>
        <strain evidence="3 4">DSM 44693</strain>
    </source>
</reference>
<dbReference type="InterPro" id="IPR038186">
    <property type="entry name" value="CHAD_dom_sf"/>
</dbReference>
<feature type="domain" description="CYTH" evidence="1">
    <location>
        <begin position="6"/>
        <end position="208"/>
    </location>
</feature>